<protein>
    <submittedName>
        <fullName evidence="2">Adenosine deaminase</fullName>
    </submittedName>
</protein>
<proteinExistence type="predicted"/>
<accession>A0A937X7P8</accession>
<dbReference type="Gene3D" id="3.20.20.140">
    <property type="entry name" value="Metal-dependent hydrolases"/>
    <property type="match status" value="1"/>
</dbReference>
<evidence type="ECO:0000256" key="1">
    <source>
        <dbReference type="SAM" id="SignalP"/>
    </source>
</evidence>
<gene>
    <name evidence="2" type="ORF">FJZ00_11875</name>
</gene>
<reference evidence="2 3" key="1">
    <citation type="submission" date="2019-03" db="EMBL/GenBank/DDBJ databases">
        <title>Lake Tanganyika Metagenome-Assembled Genomes (MAGs).</title>
        <authorList>
            <person name="Tran P."/>
        </authorList>
    </citation>
    <scope>NUCLEOTIDE SEQUENCE [LARGE SCALE GENOMIC DNA]</scope>
    <source>
        <strain evidence="2">K_DeepCast_65m_m2_236</strain>
    </source>
</reference>
<organism evidence="2 3">
    <name type="scientific">Candidatus Tanganyikabacteria bacterium</name>
    <dbReference type="NCBI Taxonomy" id="2961651"/>
    <lineage>
        <taxon>Bacteria</taxon>
        <taxon>Bacillati</taxon>
        <taxon>Candidatus Sericytochromatia</taxon>
        <taxon>Candidatus Tanganyikabacteria</taxon>
    </lineage>
</organism>
<dbReference type="InterPro" id="IPR032466">
    <property type="entry name" value="Metal_Hydrolase"/>
</dbReference>
<evidence type="ECO:0000313" key="2">
    <source>
        <dbReference type="EMBL" id="MBM3275845.1"/>
    </source>
</evidence>
<evidence type="ECO:0000313" key="3">
    <source>
        <dbReference type="Proteomes" id="UP000703893"/>
    </source>
</evidence>
<dbReference type="AlphaFoldDB" id="A0A937X7P8"/>
<feature type="signal peptide" evidence="1">
    <location>
        <begin position="1"/>
        <end position="21"/>
    </location>
</feature>
<dbReference type="EMBL" id="VGJX01000745">
    <property type="protein sequence ID" value="MBM3275845.1"/>
    <property type="molecule type" value="Genomic_DNA"/>
</dbReference>
<feature type="chain" id="PRO_5038058804" evidence="1">
    <location>
        <begin position="22"/>
        <end position="95"/>
    </location>
</feature>
<dbReference type="Proteomes" id="UP000703893">
    <property type="component" value="Unassembled WGS sequence"/>
</dbReference>
<name>A0A937X7P8_9BACT</name>
<sequence>MSCNIAILLATALGAFTPVQAGLAAPVPPDARLRAVKHRPGELYAFLRQMPKGADLHQHLSGGVYAESYIRWAAEEGNCLDTAKAAYVPGPCSGP</sequence>
<keyword evidence="1" id="KW-0732">Signal</keyword>
<dbReference type="SUPFAM" id="SSF51556">
    <property type="entry name" value="Metallo-dependent hydrolases"/>
    <property type="match status" value="1"/>
</dbReference>
<feature type="non-terminal residue" evidence="2">
    <location>
        <position position="95"/>
    </location>
</feature>
<comment type="caution">
    <text evidence="2">The sequence shown here is derived from an EMBL/GenBank/DDBJ whole genome shotgun (WGS) entry which is preliminary data.</text>
</comment>